<feature type="region of interest" description="Disordered" evidence="11">
    <location>
        <begin position="1"/>
        <end position="21"/>
    </location>
</feature>
<feature type="compositionally biased region" description="Low complexity" evidence="11">
    <location>
        <begin position="64"/>
        <end position="81"/>
    </location>
</feature>
<dbReference type="Gene3D" id="3.30.160.60">
    <property type="entry name" value="Classic Zinc Finger"/>
    <property type="match status" value="1"/>
</dbReference>
<dbReference type="GO" id="GO:0003713">
    <property type="term" value="F:transcription coactivator activity"/>
    <property type="evidence" value="ECO:0007669"/>
    <property type="project" value="TreeGrafter"/>
</dbReference>
<dbReference type="PANTHER" id="PTHR46367:SF1">
    <property type="entry name" value="ATAXIN-7-LIKE PROTEIN 3"/>
    <property type="match status" value="1"/>
</dbReference>
<dbReference type="GO" id="GO:0000124">
    <property type="term" value="C:SAGA complex"/>
    <property type="evidence" value="ECO:0007669"/>
    <property type="project" value="TreeGrafter"/>
</dbReference>
<keyword evidence="8" id="KW-0804">Transcription</keyword>
<comment type="subcellular location">
    <subcellularLocation>
        <location evidence="1 10">Nucleus</location>
    </subcellularLocation>
</comment>
<evidence type="ECO:0000256" key="10">
    <source>
        <dbReference type="RuleBase" id="RU261113"/>
    </source>
</evidence>
<feature type="compositionally biased region" description="Basic residues" evidence="11">
    <location>
        <begin position="187"/>
        <end position="207"/>
    </location>
</feature>
<keyword evidence="6" id="KW-0805">Transcription regulation</keyword>
<evidence type="ECO:0000256" key="3">
    <source>
        <dbReference type="ARBA" id="ARBA00022771"/>
    </source>
</evidence>
<keyword evidence="5" id="KW-0156">Chromatin regulator</keyword>
<feature type="compositionally biased region" description="Acidic residues" evidence="11">
    <location>
        <begin position="1"/>
        <end position="12"/>
    </location>
</feature>
<keyword evidence="2" id="KW-0479">Metal-binding</keyword>
<evidence type="ECO:0000256" key="8">
    <source>
        <dbReference type="ARBA" id="ARBA00023163"/>
    </source>
</evidence>
<protein>
    <recommendedName>
        <fullName evidence="10">SAGA-associated factor 11</fullName>
    </recommendedName>
</protein>
<sequence length="207" mass="22325">MAPEPDEPEIDLEEMKRRRKEDIPADDAVELLYNDVLMAFVTQVAFVHHRASTIGIDLRMLASTSNGTSSVPSSQPSTSNGKSSSNGARSKHECKCPECGRTIAATRFAPHLENCLGMGRTAARASRRRPAGFYAAGNNFGSKSDTNLVAKDLKGSGATHSATNSIIDSDHDGADPVEDDDDDWKGKKTRKRKPAAKRGGKGGKRKR</sequence>
<evidence type="ECO:0000256" key="4">
    <source>
        <dbReference type="ARBA" id="ARBA00022833"/>
    </source>
</evidence>
<organism evidence="12 13">
    <name type="scientific">Steinernema glaseri</name>
    <dbReference type="NCBI Taxonomy" id="37863"/>
    <lineage>
        <taxon>Eukaryota</taxon>
        <taxon>Metazoa</taxon>
        <taxon>Ecdysozoa</taxon>
        <taxon>Nematoda</taxon>
        <taxon>Chromadorea</taxon>
        <taxon>Rhabditida</taxon>
        <taxon>Tylenchina</taxon>
        <taxon>Panagrolaimomorpha</taxon>
        <taxon>Strongyloidoidea</taxon>
        <taxon>Steinernematidae</taxon>
        <taxon>Steinernema</taxon>
    </lineage>
</organism>
<feature type="compositionally biased region" description="Polar residues" evidence="11">
    <location>
        <begin position="158"/>
        <end position="167"/>
    </location>
</feature>
<evidence type="ECO:0000256" key="7">
    <source>
        <dbReference type="ARBA" id="ARBA00023159"/>
    </source>
</evidence>
<dbReference type="PANTHER" id="PTHR46367">
    <property type="entry name" value="ATAXIN-7-LIKE PROTEIN 3"/>
    <property type="match status" value="1"/>
</dbReference>
<feature type="region of interest" description="Disordered" evidence="11">
    <location>
        <begin position="155"/>
        <end position="207"/>
    </location>
</feature>
<keyword evidence="3" id="KW-0863">Zinc-finger</keyword>
<dbReference type="GO" id="GO:0008270">
    <property type="term" value="F:zinc ion binding"/>
    <property type="evidence" value="ECO:0007669"/>
    <property type="project" value="UniProtKB-KW"/>
</dbReference>
<comment type="similarity">
    <text evidence="10">Belongs to the SGF11 family.</text>
</comment>
<dbReference type="Proteomes" id="UP000095287">
    <property type="component" value="Unplaced"/>
</dbReference>
<feature type="region of interest" description="Disordered" evidence="11">
    <location>
        <begin position="64"/>
        <end position="94"/>
    </location>
</feature>
<evidence type="ECO:0000256" key="5">
    <source>
        <dbReference type="ARBA" id="ARBA00022853"/>
    </source>
</evidence>
<proteinExistence type="inferred from homology"/>
<dbReference type="GO" id="GO:0006357">
    <property type="term" value="P:regulation of transcription by RNA polymerase II"/>
    <property type="evidence" value="ECO:0007669"/>
    <property type="project" value="TreeGrafter"/>
</dbReference>
<evidence type="ECO:0000313" key="13">
    <source>
        <dbReference type="WBParaSite" id="L893_g24812.t1"/>
    </source>
</evidence>
<reference evidence="13" key="1">
    <citation type="submission" date="2016-11" db="UniProtKB">
        <authorList>
            <consortium name="WormBaseParasite"/>
        </authorList>
    </citation>
    <scope>IDENTIFICATION</scope>
</reference>
<name>A0A1I7ZBD7_9BILA</name>
<evidence type="ECO:0000256" key="9">
    <source>
        <dbReference type="ARBA" id="ARBA00023242"/>
    </source>
</evidence>
<evidence type="ECO:0000256" key="2">
    <source>
        <dbReference type="ARBA" id="ARBA00022723"/>
    </source>
</evidence>
<dbReference type="Pfam" id="PF08209">
    <property type="entry name" value="Sgf11"/>
    <property type="match status" value="1"/>
</dbReference>
<evidence type="ECO:0000256" key="6">
    <source>
        <dbReference type="ARBA" id="ARBA00023015"/>
    </source>
</evidence>
<accession>A0A1I7ZBD7</accession>
<dbReference type="GO" id="GO:0006325">
    <property type="term" value="P:chromatin organization"/>
    <property type="evidence" value="ECO:0007669"/>
    <property type="project" value="UniProtKB-KW"/>
</dbReference>
<dbReference type="GO" id="GO:0071819">
    <property type="term" value="C:DUBm complex"/>
    <property type="evidence" value="ECO:0007669"/>
    <property type="project" value="UniProtKB-ARBA"/>
</dbReference>
<keyword evidence="7 10" id="KW-0010">Activator</keyword>
<dbReference type="InterPro" id="IPR013246">
    <property type="entry name" value="SAGA_su_Sgf11"/>
</dbReference>
<comment type="subunit">
    <text evidence="10">Component of some SAGA transcription coactivator-HAT complexes.</text>
</comment>
<comment type="function">
    <text evidence="10">Component of the transcription regulatory histone acetylation (HAT) complex SAGA, a multiprotein complex that activates transcription by remodeling chromatin and mediating histone acetylation and deubiquitination. Within the SAGA complex, participates in a subcomplex that specifically deubiquitinates histone H2B. The SAGA complex is recruited to specific gene promoters by activators, where it is required for transcription.</text>
</comment>
<keyword evidence="9" id="KW-0539">Nucleus</keyword>
<dbReference type="InterPro" id="IPR051078">
    <property type="entry name" value="SGF11"/>
</dbReference>
<dbReference type="FunFam" id="3.30.160.60:FF:000118">
    <property type="entry name" value="Ataxin-7-like protein 3"/>
    <property type="match status" value="1"/>
</dbReference>
<keyword evidence="12" id="KW-1185">Reference proteome</keyword>
<keyword evidence="4" id="KW-0862">Zinc</keyword>
<dbReference type="AlphaFoldDB" id="A0A1I7ZBD7"/>
<evidence type="ECO:0000256" key="11">
    <source>
        <dbReference type="SAM" id="MobiDB-lite"/>
    </source>
</evidence>
<evidence type="ECO:0000256" key="1">
    <source>
        <dbReference type="ARBA" id="ARBA00004123"/>
    </source>
</evidence>
<dbReference type="WBParaSite" id="L893_g24812.t1">
    <property type="protein sequence ID" value="L893_g24812.t1"/>
    <property type="gene ID" value="L893_g24812"/>
</dbReference>
<evidence type="ECO:0000313" key="12">
    <source>
        <dbReference type="Proteomes" id="UP000095287"/>
    </source>
</evidence>